<organism evidence="2 3">
    <name type="scientific">Serendipita vermifera MAFF 305830</name>
    <dbReference type="NCBI Taxonomy" id="933852"/>
    <lineage>
        <taxon>Eukaryota</taxon>
        <taxon>Fungi</taxon>
        <taxon>Dikarya</taxon>
        <taxon>Basidiomycota</taxon>
        <taxon>Agaricomycotina</taxon>
        <taxon>Agaricomycetes</taxon>
        <taxon>Sebacinales</taxon>
        <taxon>Serendipitaceae</taxon>
        <taxon>Serendipita</taxon>
    </lineage>
</organism>
<dbReference type="AlphaFoldDB" id="A0A0C2XSM5"/>
<protein>
    <submittedName>
        <fullName evidence="2">Uncharacterized protein</fullName>
    </submittedName>
</protein>
<dbReference type="HOGENOM" id="CLU_1220334_0_0_1"/>
<reference evidence="3" key="2">
    <citation type="submission" date="2015-01" db="EMBL/GenBank/DDBJ databases">
        <title>Evolutionary Origins and Diversification of the Mycorrhizal Mutualists.</title>
        <authorList>
            <consortium name="DOE Joint Genome Institute"/>
            <consortium name="Mycorrhizal Genomics Consortium"/>
            <person name="Kohler A."/>
            <person name="Kuo A."/>
            <person name="Nagy L.G."/>
            <person name="Floudas D."/>
            <person name="Copeland A."/>
            <person name="Barry K.W."/>
            <person name="Cichocki N."/>
            <person name="Veneault-Fourrey C."/>
            <person name="LaButti K."/>
            <person name="Lindquist E.A."/>
            <person name="Lipzen A."/>
            <person name="Lundell T."/>
            <person name="Morin E."/>
            <person name="Murat C."/>
            <person name="Riley R."/>
            <person name="Ohm R."/>
            <person name="Sun H."/>
            <person name="Tunlid A."/>
            <person name="Henrissat B."/>
            <person name="Grigoriev I.V."/>
            <person name="Hibbett D.S."/>
            <person name="Martin F."/>
        </authorList>
    </citation>
    <scope>NUCLEOTIDE SEQUENCE [LARGE SCALE GENOMIC DNA]</scope>
    <source>
        <strain evidence="3">MAFF 305830</strain>
    </source>
</reference>
<proteinExistence type="predicted"/>
<feature type="transmembrane region" description="Helical" evidence="1">
    <location>
        <begin position="132"/>
        <end position="151"/>
    </location>
</feature>
<dbReference type="Proteomes" id="UP000054097">
    <property type="component" value="Unassembled WGS sequence"/>
</dbReference>
<keyword evidence="3" id="KW-1185">Reference proteome</keyword>
<keyword evidence="1" id="KW-0812">Transmembrane</keyword>
<dbReference type="EMBL" id="KN824281">
    <property type="protein sequence ID" value="KIM31937.1"/>
    <property type="molecule type" value="Genomic_DNA"/>
</dbReference>
<feature type="transmembrane region" description="Helical" evidence="1">
    <location>
        <begin position="15"/>
        <end position="39"/>
    </location>
</feature>
<feature type="transmembrane region" description="Helical" evidence="1">
    <location>
        <begin position="65"/>
        <end position="85"/>
    </location>
</feature>
<accession>A0A0C2XSM5</accession>
<name>A0A0C2XSM5_SERVB</name>
<gene>
    <name evidence="2" type="ORF">M408DRAFT_327324</name>
</gene>
<evidence type="ECO:0000313" key="2">
    <source>
        <dbReference type="EMBL" id="KIM31937.1"/>
    </source>
</evidence>
<evidence type="ECO:0000256" key="1">
    <source>
        <dbReference type="SAM" id="Phobius"/>
    </source>
</evidence>
<reference evidence="2 3" key="1">
    <citation type="submission" date="2014-04" db="EMBL/GenBank/DDBJ databases">
        <authorList>
            <consortium name="DOE Joint Genome Institute"/>
            <person name="Kuo A."/>
            <person name="Zuccaro A."/>
            <person name="Kohler A."/>
            <person name="Nagy L.G."/>
            <person name="Floudas D."/>
            <person name="Copeland A."/>
            <person name="Barry K.W."/>
            <person name="Cichocki N."/>
            <person name="Veneault-Fourrey C."/>
            <person name="LaButti K."/>
            <person name="Lindquist E.A."/>
            <person name="Lipzen A."/>
            <person name="Lundell T."/>
            <person name="Morin E."/>
            <person name="Murat C."/>
            <person name="Sun H."/>
            <person name="Tunlid A."/>
            <person name="Henrissat B."/>
            <person name="Grigoriev I.V."/>
            <person name="Hibbett D.S."/>
            <person name="Martin F."/>
            <person name="Nordberg H.P."/>
            <person name="Cantor M.N."/>
            <person name="Hua S.X."/>
        </authorList>
    </citation>
    <scope>NUCLEOTIDE SEQUENCE [LARGE SCALE GENOMIC DNA]</scope>
    <source>
        <strain evidence="2 3">MAFF 305830</strain>
    </source>
</reference>
<feature type="transmembrane region" description="Helical" evidence="1">
    <location>
        <begin position="106"/>
        <end position="126"/>
    </location>
</feature>
<keyword evidence="1" id="KW-1133">Transmembrane helix</keyword>
<sequence>MTIRVYALWNRDKRVLTGVVTLLVLQITIYGVLISYAAIEGSMKPARPPFTGCAAQSKFDKMWALSLPVLVFETVVISLIVYKTWFFATQGDLRTPLYTMLFLDGLIYYLAILASQAVILVCFIAPSALTDWVAQSFFAFTVIGVACNRLLARLQRLLLGKGKGQSGFSTIDAWSSVAPELMHGGGGRDEEPSTGLPYTLKGPVFPLEAMRNGYPSTSTNTGTSMIK</sequence>
<keyword evidence="1" id="KW-0472">Membrane</keyword>
<evidence type="ECO:0000313" key="3">
    <source>
        <dbReference type="Proteomes" id="UP000054097"/>
    </source>
</evidence>